<evidence type="ECO:0000256" key="1">
    <source>
        <dbReference type="SAM" id="MobiDB-lite"/>
    </source>
</evidence>
<proteinExistence type="predicted"/>
<dbReference type="Pfam" id="PF06985">
    <property type="entry name" value="HET"/>
    <property type="match status" value="1"/>
</dbReference>
<organism evidence="3 4">
    <name type="scientific">Crucibulum laeve</name>
    <dbReference type="NCBI Taxonomy" id="68775"/>
    <lineage>
        <taxon>Eukaryota</taxon>
        <taxon>Fungi</taxon>
        <taxon>Dikarya</taxon>
        <taxon>Basidiomycota</taxon>
        <taxon>Agaricomycotina</taxon>
        <taxon>Agaricomycetes</taxon>
        <taxon>Agaricomycetidae</taxon>
        <taxon>Agaricales</taxon>
        <taxon>Agaricineae</taxon>
        <taxon>Nidulariaceae</taxon>
        <taxon>Crucibulum</taxon>
    </lineage>
</organism>
<evidence type="ECO:0000259" key="2">
    <source>
        <dbReference type="Pfam" id="PF06985"/>
    </source>
</evidence>
<dbReference type="InterPro" id="IPR010730">
    <property type="entry name" value="HET"/>
</dbReference>
<dbReference type="PANTHER" id="PTHR33112:SF12">
    <property type="entry name" value="HETEROKARYON INCOMPATIBILITY DOMAIN-CONTAINING PROTEIN"/>
    <property type="match status" value="1"/>
</dbReference>
<dbReference type="Proteomes" id="UP000308652">
    <property type="component" value="Unassembled WGS sequence"/>
</dbReference>
<feature type="region of interest" description="Disordered" evidence="1">
    <location>
        <begin position="1"/>
        <end position="40"/>
    </location>
</feature>
<protein>
    <submittedName>
        <fullName evidence="3">Heterokaryon incompatibility protein-domain-containing protein</fullName>
    </submittedName>
</protein>
<feature type="domain" description="Heterokaryon incompatibility" evidence="2">
    <location>
        <begin position="266"/>
        <end position="417"/>
    </location>
</feature>
<dbReference type="OrthoDB" id="5125733at2759"/>
<keyword evidence="4" id="KW-1185">Reference proteome</keyword>
<dbReference type="EMBL" id="ML213743">
    <property type="protein sequence ID" value="TFK31492.1"/>
    <property type="molecule type" value="Genomic_DNA"/>
</dbReference>
<accession>A0A5C3LFL3</accession>
<gene>
    <name evidence="3" type="ORF">BDQ12DRAFT_739980</name>
</gene>
<dbReference type="STRING" id="68775.A0A5C3LFL3"/>
<dbReference type="AlphaFoldDB" id="A0A5C3LFL3"/>
<evidence type="ECO:0000313" key="4">
    <source>
        <dbReference type="Proteomes" id="UP000308652"/>
    </source>
</evidence>
<reference evidence="3 4" key="1">
    <citation type="journal article" date="2019" name="Nat. Ecol. Evol.">
        <title>Megaphylogeny resolves global patterns of mushroom evolution.</title>
        <authorList>
            <person name="Varga T."/>
            <person name="Krizsan K."/>
            <person name="Foldi C."/>
            <person name="Dima B."/>
            <person name="Sanchez-Garcia M."/>
            <person name="Sanchez-Ramirez S."/>
            <person name="Szollosi G.J."/>
            <person name="Szarkandi J.G."/>
            <person name="Papp V."/>
            <person name="Albert L."/>
            <person name="Andreopoulos W."/>
            <person name="Angelini C."/>
            <person name="Antonin V."/>
            <person name="Barry K.W."/>
            <person name="Bougher N.L."/>
            <person name="Buchanan P."/>
            <person name="Buyck B."/>
            <person name="Bense V."/>
            <person name="Catcheside P."/>
            <person name="Chovatia M."/>
            <person name="Cooper J."/>
            <person name="Damon W."/>
            <person name="Desjardin D."/>
            <person name="Finy P."/>
            <person name="Geml J."/>
            <person name="Haridas S."/>
            <person name="Hughes K."/>
            <person name="Justo A."/>
            <person name="Karasinski D."/>
            <person name="Kautmanova I."/>
            <person name="Kiss B."/>
            <person name="Kocsube S."/>
            <person name="Kotiranta H."/>
            <person name="LaButti K.M."/>
            <person name="Lechner B.E."/>
            <person name="Liimatainen K."/>
            <person name="Lipzen A."/>
            <person name="Lukacs Z."/>
            <person name="Mihaltcheva S."/>
            <person name="Morgado L.N."/>
            <person name="Niskanen T."/>
            <person name="Noordeloos M.E."/>
            <person name="Ohm R.A."/>
            <person name="Ortiz-Santana B."/>
            <person name="Ovrebo C."/>
            <person name="Racz N."/>
            <person name="Riley R."/>
            <person name="Savchenko A."/>
            <person name="Shiryaev A."/>
            <person name="Soop K."/>
            <person name="Spirin V."/>
            <person name="Szebenyi C."/>
            <person name="Tomsovsky M."/>
            <person name="Tulloss R.E."/>
            <person name="Uehling J."/>
            <person name="Grigoriev I.V."/>
            <person name="Vagvolgyi C."/>
            <person name="Papp T."/>
            <person name="Martin F.M."/>
            <person name="Miettinen O."/>
            <person name="Hibbett D.S."/>
            <person name="Nagy L.G."/>
        </authorList>
    </citation>
    <scope>NUCLEOTIDE SEQUENCE [LARGE SCALE GENOMIC DNA]</scope>
    <source>
        <strain evidence="3 4">CBS 166.37</strain>
    </source>
</reference>
<dbReference type="PANTHER" id="PTHR33112">
    <property type="entry name" value="DOMAIN PROTEIN, PUTATIVE-RELATED"/>
    <property type="match status" value="1"/>
</dbReference>
<name>A0A5C3LFL3_9AGAR</name>
<evidence type="ECO:0000313" key="3">
    <source>
        <dbReference type="EMBL" id="TFK31492.1"/>
    </source>
</evidence>
<sequence>MSPATTDSAVIHEDQGVDSDWESVPSSGASDTDGSELDEDKSIAAPPLLPIAHSNASTTDRLCDVCKHLNLSPNRFVVLPSDNETRSKPHDPNINMGTVKDIRSKSYCPFCRLVLVALGGKEVPDEEDGKDVSVVMSWSTDGIRPDVNQPWNHIPQIRTLNPYAQKGKGDYLGSRRLNLFPEITLLANDSPTDLKAFFVRPIRDDSIDFNVVRNWLSLCKRYHGESCNKTKLLNHKITDPPSEIPSFRLIDVNSNCLVLGPPHCQYAALSYVWGKKADFLRTLSDTVNELEKPGALLRPEFYDRIPPTIRDAMQVVREIELQYLWVDCLCIVQDDETGSKADAIAKMDLVYGGAFVTIMAASAIDANAGLPGVRPGTRGERQPIEEIMPGFRLAFKPKYQDYIKDVVYYTRAWTFQEQQFTSRSLVFIGGQVVFNCGQADQWREDVVCEDKRIVSKQLKAPEINDIGNFEGLLQSYSDLSLTYESDIYNAFAGLSRYFQSELKTNLCHGMPSLYFDWFLLWYPLHEQRRRKLAPSWSWSGWIGQSWPRMWDWYTRRIDKIHGAQRTRTWIIWYHRLAHNSTKCVPILPPKKNKKDRESKTRSQARNFYGGRVRDRFPFDCSKTLPSDRTLNGAPEYYKDTLHPTPGSGFLQFWTVSVMLSIKPAKTVAKVGPANRPPRLGIFGRDSERELGTLYLTSEWCAIDGKVGGTHEFILLCEGREERAENQRYDEEPGWKYMIMLIEWHGDWAERVSIGCIDRHELNETLGDGPVWKEIILA</sequence>